<dbReference type="Gene3D" id="3.10.100.10">
    <property type="entry name" value="Mannose-Binding Protein A, subunit A"/>
    <property type="match status" value="1"/>
</dbReference>
<reference evidence="4 5" key="1">
    <citation type="submission" date="2022-04" db="EMBL/GenBank/DDBJ databases">
        <title>Chromosome-level reference genomes for two strains of Caenorhabditis briggsae: an improved platform for comparative genomics.</title>
        <authorList>
            <person name="Stevens L."/>
            <person name="Andersen E."/>
        </authorList>
    </citation>
    <scope>NUCLEOTIDE SEQUENCE [LARGE SCALE GENOMIC DNA]</scope>
    <source>
        <strain evidence="4">VX34</strain>
        <tissue evidence="4">Whole-organism</tissue>
    </source>
</reference>
<dbReference type="Proteomes" id="UP000829354">
    <property type="component" value="Chromosome III"/>
</dbReference>
<dbReference type="Pfam" id="PF00059">
    <property type="entry name" value="Lectin_C"/>
    <property type="match status" value="1"/>
</dbReference>
<dbReference type="PROSITE" id="PS50041">
    <property type="entry name" value="C_TYPE_LECTIN_2"/>
    <property type="match status" value="1"/>
</dbReference>
<feature type="domain" description="C-type lectin" evidence="2">
    <location>
        <begin position="518"/>
        <end position="642"/>
    </location>
</feature>
<dbReference type="AlphaFoldDB" id="A0AAE9EPZ5"/>
<dbReference type="PROSITE" id="PS50234">
    <property type="entry name" value="VWFA"/>
    <property type="match status" value="2"/>
</dbReference>
<dbReference type="InterPro" id="IPR002035">
    <property type="entry name" value="VWF_A"/>
</dbReference>
<dbReference type="SMART" id="SM00327">
    <property type="entry name" value="VWA"/>
    <property type="match status" value="2"/>
</dbReference>
<dbReference type="SUPFAM" id="SSF56436">
    <property type="entry name" value="C-type lectin-like"/>
    <property type="match status" value="1"/>
</dbReference>
<organism evidence="4 5">
    <name type="scientific">Caenorhabditis briggsae</name>
    <dbReference type="NCBI Taxonomy" id="6238"/>
    <lineage>
        <taxon>Eukaryota</taxon>
        <taxon>Metazoa</taxon>
        <taxon>Ecdysozoa</taxon>
        <taxon>Nematoda</taxon>
        <taxon>Chromadorea</taxon>
        <taxon>Rhabditida</taxon>
        <taxon>Rhabditina</taxon>
        <taxon>Rhabditomorpha</taxon>
        <taxon>Rhabditoidea</taxon>
        <taxon>Rhabditidae</taxon>
        <taxon>Peloderinae</taxon>
        <taxon>Caenorhabditis</taxon>
    </lineage>
</organism>
<dbReference type="SMART" id="SM00034">
    <property type="entry name" value="CLECT"/>
    <property type="match status" value="1"/>
</dbReference>
<dbReference type="CDD" id="cd00198">
    <property type="entry name" value="vWFA"/>
    <property type="match status" value="1"/>
</dbReference>
<accession>A0AAE9EPZ5</accession>
<feature type="region of interest" description="Disordered" evidence="1">
    <location>
        <begin position="263"/>
        <end position="292"/>
    </location>
</feature>
<keyword evidence="5" id="KW-1185">Reference proteome</keyword>
<dbReference type="EMBL" id="CP092622">
    <property type="protein sequence ID" value="UMM23937.1"/>
    <property type="molecule type" value="Genomic_DNA"/>
</dbReference>
<feature type="compositionally biased region" description="Low complexity" evidence="1">
    <location>
        <begin position="263"/>
        <end position="286"/>
    </location>
</feature>
<dbReference type="PANTHER" id="PTHR31024">
    <property type="entry name" value="C-TYPE LECTIN"/>
    <property type="match status" value="1"/>
</dbReference>
<dbReference type="Pfam" id="PF00092">
    <property type="entry name" value="VWA"/>
    <property type="match status" value="2"/>
</dbReference>
<dbReference type="InterPro" id="IPR016186">
    <property type="entry name" value="C-type_lectin-like/link_sf"/>
</dbReference>
<dbReference type="CDD" id="cd00037">
    <property type="entry name" value="CLECT"/>
    <property type="match status" value="1"/>
</dbReference>
<feature type="domain" description="VWFA" evidence="3">
    <location>
        <begin position="61"/>
        <end position="208"/>
    </location>
</feature>
<dbReference type="InterPro" id="IPR001304">
    <property type="entry name" value="C-type_lectin-like"/>
</dbReference>
<dbReference type="PANTHER" id="PTHR31024:SF13">
    <property type="entry name" value="C-TYPE LECTIN DOMAIN-CONTAINING PROTEIN 160"/>
    <property type="match status" value="1"/>
</dbReference>
<dbReference type="SUPFAM" id="SSF53300">
    <property type="entry name" value="vWA-like"/>
    <property type="match status" value="2"/>
</dbReference>
<sequence>MDSSSKIFGNKTALIILPQTIREWEVDDKMSVQVWTIFLAFLLFPVTVCGYECYVTPCTRDVIIVVDGSSSMQTSTYISQEINVITKLTYSWTIDDSKVRLALVGAYFGNEFNGLDYFTDSSLVEKRLQSFRLAAMQYGLFNGDFNTTVRFLDERYVGQRANFGPRTNVQKRIVIFTSHSGEKDIASTKNTLQKFGQLGYAVTLVGIGVSEDVYKNTYYHKFVTIQWFELGSVAQSIIDTITEEGICFLDQGWTTPKQEICKTTPTTTRAPTTTTKKSTGTVKPATTPKPVPPTHAPFPVGDYQDCSCTTQSLYIDIVFVVDVSEGMGLGGLMMVKAEINTLVGQMSLDPEIQKHVQVGLIKYSNESEIVFKPSDYTNEDEFTEDLWTDPRLEDVDEKTDEVNLHLALQQAAKMIGSMRKGVKKVVVIYAASYNDEGDDDARQIAANIRESGYEIITVAFVEPESSSLVMKIGELASPRMNFTSFRDELLVDELEDALCQVNCYCPNGWKQLVLEDRKYGECFFPTKIDASWTATKFECPILSKEHTGNGHLVYVNSALKNTFLNKFYMNHWDPENQEKPNYDIGLSYDKATQKYIWVNGVTNNPYSNWAEGHPNLSKGECVMSKQEAGTTTDFKWNSINCQTDSGRGLCQEAACDSDFYCPPN</sequence>
<proteinExistence type="predicted"/>
<dbReference type="InterPro" id="IPR016187">
    <property type="entry name" value="CTDL_fold"/>
</dbReference>
<evidence type="ECO:0000256" key="1">
    <source>
        <dbReference type="SAM" id="MobiDB-lite"/>
    </source>
</evidence>
<evidence type="ECO:0000259" key="2">
    <source>
        <dbReference type="PROSITE" id="PS50041"/>
    </source>
</evidence>
<evidence type="ECO:0000313" key="4">
    <source>
        <dbReference type="EMBL" id="UMM23937.1"/>
    </source>
</evidence>
<evidence type="ECO:0000313" key="5">
    <source>
        <dbReference type="Proteomes" id="UP000829354"/>
    </source>
</evidence>
<protein>
    <submittedName>
        <fullName evidence="4">Uncharacterized protein</fullName>
    </submittedName>
</protein>
<dbReference type="Gene3D" id="3.40.50.410">
    <property type="entry name" value="von Willebrand factor, type A domain"/>
    <property type="match status" value="2"/>
</dbReference>
<gene>
    <name evidence="4" type="ORF">L5515_004409</name>
</gene>
<evidence type="ECO:0000259" key="3">
    <source>
        <dbReference type="PROSITE" id="PS50234"/>
    </source>
</evidence>
<feature type="domain" description="VWFA" evidence="3">
    <location>
        <begin position="316"/>
        <end position="501"/>
    </location>
</feature>
<name>A0AAE9EPZ5_CAEBR</name>
<dbReference type="InterPro" id="IPR036465">
    <property type="entry name" value="vWFA_dom_sf"/>
</dbReference>